<name>A0A9Q0H9W6_9MAGN</name>
<organism evidence="1 2">
    <name type="scientific">Protea cynaroides</name>
    <dbReference type="NCBI Taxonomy" id="273540"/>
    <lineage>
        <taxon>Eukaryota</taxon>
        <taxon>Viridiplantae</taxon>
        <taxon>Streptophyta</taxon>
        <taxon>Embryophyta</taxon>
        <taxon>Tracheophyta</taxon>
        <taxon>Spermatophyta</taxon>
        <taxon>Magnoliopsida</taxon>
        <taxon>Proteales</taxon>
        <taxon>Proteaceae</taxon>
        <taxon>Protea</taxon>
    </lineage>
</organism>
<protein>
    <submittedName>
        <fullName evidence="1">Uncharacterized protein</fullName>
    </submittedName>
</protein>
<dbReference type="Proteomes" id="UP001141806">
    <property type="component" value="Unassembled WGS sequence"/>
</dbReference>
<proteinExistence type="predicted"/>
<sequence length="154" mass="17510">MNIFTLDFGGIKFEEPLTWVLAPLFPFPSPFMDLLSVSRRRLPLVLPLTCFQHLLIISSNLSLICTISGGKTTAINRAPISSANLITFSNTTAEELQLFLILLWNQISTLSLIWKCSDGEDRDGDTSCICRRTVQRRRNHGRYKRRRASVNKEP</sequence>
<keyword evidence="2" id="KW-1185">Reference proteome</keyword>
<reference evidence="1" key="1">
    <citation type="journal article" date="2023" name="Plant J.">
        <title>The genome of the king protea, Protea cynaroides.</title>
        <authorList>
            <person name="Chang J."/>
            <person name="Duong T.A."/>
            <person name="Schoeman C."/>
            <person name="Ma X."/>
            <person name="Roodt D."/>
            <person name="Barker N."/>
            <person name="Li Z."/>
            <person name="Van de Peer Y."/>
            <person name="Mizrachi E."/>
        </authorList>
    </citation>
    <scope>NUCLEOTIDE SEQUENCE</scope>
    <source>
        <tissue evidence="1">Young leaves</tissue>
    </source>
</reference>
<gene>
    <name evidence="1" type="ORF">NE237_021241</name>
</gene>
<dbReference type="EMBL" id="JAMYWD010000009">
    <property type="protein sequence ID" value="KAJ4961331.1"/>
    <property type="molecule type" value="Genomic_DNA"/>
</dbReference>
<dbReference type="AlphaFoldDB" id="A0A9Q0H9W6"/>
<comment type="caution">
    <text evidence="1">The sequence shown here is derived from an EMBL/GenBank/DDBJ whole genome shotgun (WGS) entry which is preliminary data.</text>
</comment>
<evidence type="ECO:0000313" key="1">
    <source>
        <dbReference type="EMBL" id="KAJ4961331.1"/>
    </source>
</evidence>
<evidence type="ECO:0000313" key="2">
    <source>
        <dbReference type="Proteomes" id="UP001141806"/>
    </source>
</evidence>
<accession>A0A9Q0H9W6</accession>